<gene>
    <name evidence="3" type="ORF">SAMN05216252_10347</name>
</gene>
<sequence length="641" mass="68875">MATTVRRTTLTLPASPLGPENPLPSLRAPGDPHLLDPAESAALPAGMARRIGYGRLRTLLPVPRLDGYTRERVPTALDAVVLENDRLRATVLPGLGGRLYALRHKPSGRELLHTDPVLQYADFGLAGAWFSGGVEWNPGATGHTALSCAPLHAARVPAPDGGEMLRLWEWERLRDLPFQIDLWLPEGSDFLYAGVRVRNPHHRTVPLYWWSNTAVPQTPGTRVVAPATHAWHFGASRTLQRVPVPEAPTASEHPADWFYDLPDGARPWIAALDADGRGLVQTSTDALRGRKLFVWGQGSGGRRWQRWLAGDEGDGPGYLEIQAGLAPTQLEHLPLAGGAAVSWLEAYGPLEAAPGADSGAVAEHLEAVLPREQLRAAHEAWLPAADTEPGDVLATGSGWGALEVTRGRFDLPGTPFTADTLGGRQKPWLELLLAGVFPRLGEDAVPGPVLVSPEWRELLETAGTYEGNAWALDYHLGLAQWHAGDRAQAVRSWERAAAGSESCLPLRCLAVADQSDGNPERAAQRYLEAFRAVPAGEAWATAAAALAREAVPALLAARRPGDAAAVLDALPGTARGRGRFRLLHAQVLLAAGDTAGARAVFEEGFTVDDLREGEESLHTTWRALTDEPLPGGYDFRMAPAP</sequence>
<accession>A0A239BLN8</accession>
<evidence type="ECO:0000313" key="3">
    <source>
        <dbReference type="EMBL" id="SNS08776.1"/>
    </source>
</evidence>
<reference evidence="3 4" key="1">
    <citation type="submission" date="2017-06" db="EMBL/GenBank/DDBJ databases">
        <authorList>
            <person name="Kim H.J."/>
            <person name="Triplett B.A."/>
        </authorList>
    </citation>
    <scope>NUCLEOTIDE SEQUENCE [LARGE SCALE GENOMIC DNA]</scope>
    <source>
        <strain evidence="3 4">CGMCC 4.1858</strain>
    </source>
</reference>
<keyword evidence="4" id="KW-1185">Reference proteome</keyword>
<feature type="compositionally biased region" description="Polar residues" evidence="1">
    <location>
        <begin position="1"/>
        <end position="12"/>
    </location>
</feature>
<protein>
    <recommendedName>
        <fullName evidence="2">DUF5107 domain-containing protein</fullName>
    </recommendedName>
</protein>
<proteinExistence type="predicted"/>
<evidence type="ECO:0000259" key="2">
    <source>
        <dbReference type="Pfam" id="PF17128"/>
    </source>
</evidence>
<dbReference type="Pfam" id="PF17128">
    <property type="entry name" value="DUF5107"/>
    <property type="match status" value="1"/>
</dbReference>
<dbReference type="RefSeq" id="WP_089222761.1">
    <property type="nucleotide sequence ID" value="NZ_FZOF01000003.1"/>
</dbReference>
<dbReference type="Proteomes" id="UP000198280">
    <property type="component" value="Unassembled WGS sequence"/>
</dbReference>
<evidence type="ECO:0000313" key="4">
    <source>
        <dbReference type="Proteomes" id="UP000198280"/>
    </source>
</evidence>
<organism evidence="3 4">
    <name type="scientific">Actinacidiphila glaucinigra</name>
    <dbReference type="NCBI Taxonomy" id="235986"/>
    <lineage>
        <taxon>Bacteria</taxon>
        <taxon>Bacillati</taxon>
        <taxon>Actinomycetota</taxon>
        <taxon>Actinomycetes</taxon>
        <taxon>Kitasatosporales</taxon>
        <taxon>Streptomycetaceae</taxon>
        <taxon>Actinacidiphila</taxon>
    </lineage>
</organism>
<name>A0A239BLN8_9ACTN</name>
<dbReference type="OrthoDB" id="174931at2"/>
<evidence type="ECO:0000256" key="1">
    <source>
        <dbReference type="SAM" id="MobiDB-lite"/>
    </source>
</evidence>
<feature type="domain" description="DUF5107" evidence="2">
    <location>
        <begin position="60"/>
        <end position="330"/>
    </location>
</feature>
<dbReference type="EMBL" id="FZOF01000003">
    <property type="protein sequence ID" value="SNS08776.1"/>
    <property type="molecule type" value="Genomic_DNA"/>
</dbReference>
<dbReference type="InterPro" id="IPR033396">
    <property type="entry name" value="DUF5107"/>
</dbReference>
<dbReference type="AlphaFoldDB" id="A0A239BLN8"/>
<feature type="region of interest" description="Disordered" evidence="1">
    <location>
        <begin position="1"/>
        <end position="35"/>
    </location>
</feature>